<protein>
    <submittedName>
        <fullName evidence="3">Uncharacterized protein</fullName>
    </submittedName>
</protein>
<dbReference type="RefSeq" id="WP_344137240.1">
    <property type="nucleotide sequence ID" value="NZ_BAAALT010000205.1"/>
</dbReference>
<evidence type="ECO:0000256" key="2">
    <source>
        <dbReference type="SAM" id="Phobius"/>
    </source>
</evidence>
<organism evidence="3 4">
    <name type="scientific">Luedemannella flava</name>
    <dbReference type="NCBI Taxonomy" id="349316"/>
    <lineage>
        <taxon>Bacteria</taxon>
        <taxon>Bacillati</taxon>
        <taxon>Actinomycetota</taxon>
        <taxon>Actinomycetes</taxon>
        <taxon>Micromonosporales</taxon>
        <taxon>Micromonosporaceae</taxon>
        <taxon>Luedemannella</taxon>
    </lineage>
</organism>
<feature type="compositionally biased region" description="Low complexity" evidence="1">
    <location>
        <begin position="118"/>
        <end position="131"/>
    </location>
</feature>
<accession>A0ABN2MFS6</accession>
<proteinExistence type="predicted"/>
<keyword evidence="2" id="KW-1133">Transmembrane helix</keyword>
<dbReference type="EMBL" id="BAAALT010000205">
    <property type="protein sequence ID" value="GAA1823737.1"/>
    <property type="molecule type" value="Genomic_DNA"/>
</dbReference>
<keyword evidence="2" id="KW-0472">Membrane</keyword>
<dbReference type="Proteomes" id="UP001500218">
    <property type="component" value="Unassembled WGS sequence"/>
</dbReference>
<feature type="transmembrane region" description="Helical" evidence="2">
    <location>
        <begin position="28"/>
        <end position="52"/>
    </location>
</feature>
<evidence type="ECO:0000256" key="1">
    <source>
        <dbReference type="SAM" id="MobiDB-lite"/>
    </source>
</evidence>
<feature type="transmembrane region" description="Helical" evidence="2">
    <location>
        <begin position="72"/>
        <end position="94"/>
    </location>
</feature>
<sequence length="156" mass="15289">MSAITAPPPGVAAGNSTGQVLRTAGRAALAYAGLYLLTFVANSVASTMVASYAEEYPTPAQLRDQLPISATLAVAFVAVGTFGIVAMTGIATYVGRAGSTLAPGLRALAAAAGVRCSGTGSSRCSSPTGSRLWSGLTAGARTSPPGSPACSPRPGS</sequence>
<comment type="caution">
    <text evidence="3">The sequence shown here is derived from an EMBL/GenBank/DDBJ whole genome shotgun (WGS) entry which is preliminary data.</text>
</comment>
<feature type="region of interest" description="Disordered" evidence="1">
    <location>
        <begin position="118"/>
        <end position="156"/>
    </location>
</feature>
<reference evidence="3 4" key="1">
    <citation type="journal article" date="2019" name="Int. J. Syst. Evol. Microbiol.">
        <title>The Global Catalogue of Microorganisms (GCM) 10K type strain sequencing project: providing services to taxonomists for standard genome sequencing and annotation.</title>
        <authorList>
            <consortium name="The Broad Institute Genomics Platform"/>
            <consortium name="The Broad Institute Genome Sequencing Center for Infectious Disease"/>
            <person name="Wu L."/>
            <person name="Ma J."/>
        </authorList>
    </citation>
    <scope>NUCLEOTIDE SEQUENCE [LARGE SCALE GENOMIC DNA]</scope>
    <source>
        <strain evidence="3 4">JCM 13250</strain>
    </source>
</reference>
<evidence type="ECO:0000313" key="3">
    <source>
        <dbReference type="EMBL" id="GAA1823737.1"/>
    </source>
</evidence>
<gene>
    <name evidence="3" type="ORF">GCM10009682_50040</name>
</gene>
<name>A0ABN2MFS6_9ACTN</name>
<keyword evidence="2" id="KW-0812">Transmembrane</keyword>
<evidence type="ECO:0000313" key="4">
    <source>
        <dbReference type="Proteomes" id="UP001500218"/>
    </source>
</evidence>
<keyword evidence="4" id="KW-1185">Reference proteome</keyword>